<dbReference type="InterPro" id="IPR029058">
    <property type="entry name" value="AB_hydrolase_fold"/>
</dbReference>
<dbReference type="GO" id="GO:0016787">
    <property type="term" value="F:hydrolase activity"/>
    <property type="evidence" value="ECO:0007669"/>
    <property type="project" value="UniProtKB-KW"/>
</dbReference>
<feature type="domain" description="Serine aminopeptidase S33" evidence="1">
    <location>
        <begin position="102"/>
        <end position="215"/>
    </location>
</feature>
<dbReference type="Pfam" id="PF12146">
    <property type="entry name" value="Hydrolase_4"/>
    <property type="match status" value="1"/>
</dbReference>
<keyword evidence="3" id="KW-1185">Reference proteome</keyword>
<keyword evidence="2" id="KW-0378">Hydrolase</keyword>
<dbReference type="Gene3D" id="3.40.50.1820">
    <property type="entry name" value="alpha/beta hydrolase"/>
    <property type="match status" value="1"/>
</dbReference>
<evidence type="ECO:0000313" key="2">
    <source>
        <dbReference type="EMBL" id="KAF3324536.1"/>
    </source>
</evidence>
<dbReference type="AlphaFoldDB" id="A0A833V3Z2"/>
<dbReference type="PANTHER" id="PTHR42886:SF85">
    <property type="entry name" value="OS01G0579900 PROTEIN"/>
    <property type="match status" value="1"/>
</dbReference>
<comment type="caution">
    <text evidence="2">The sequence shown here is derived from an EMBL/GenBank/DDBJ whole genome shotgun (WGS) entry which is preliminary data.</text>
</comment>
<dbReference type="SUPFAM" id="SSF53474">
    <property type="entry name" value="alpha/beta-Hydrolases"/>
    <property type="match status" value="1"/>
</dbReference>
<dbReference type="EMBL" id="SWLB01000021">
    <property type="protein sequence ID" value="KAF3324536.1"/>
    <property type="molecule type" value="Genomic_DNA"/>
</dbReference>
<sequence>MLERESGNHLILIFCCVKIQRSNSLFTPRPFLLFFSSAFFRWLKSQAYGWGLGERVHSNFVGKRSERSEMDDSTPVSEERYEITNKHGEKLVGVLRKCNTGSKKVVILCHGFRSSKDDNTMLNLAAALTKEEICNFCFDFSGNGESEGVFEYGHYRREADDLHSVVLYLSQQSYHVIAIVGHSKGGNVVLLYASMYDDIKMIINLSGRFDLRNGIKKRLGEEFMQIIEKDGYIDVKDRKGIYRVTKHGLMDRLNTDMTKEVTKIKEDCRVLTIHGTEDKIVPVLDAYEFGKLIANHKLHIIEGANHSYTEHLAELFSAVVGFITSS</sequence>
<dbReference type="PANTHER" id="PTHR42886">
    <property type="entry name" value="RE40534P-RELATED"/>
    <property type="match status" value="1"/>
</dbReference>
<protein>
    <submittedName>
        <fullName evidence="2">Alpha/beta hydrolase family</fullName>
    </submittedName>
</protein>
<dbReference type="Proteomes" id="UP000623129">
    <property type="component" value="Unassembled WGS sequence"/>
</dbReference>
<accession>A0A833V3Z2</accession>
<gene>
    <name evidence="2" type="ORF">FCM35_KLT10693</name>
</gene>
<organism evidence="2 3">
    <name type="scientific">Carex littledalei</name>
    <dbReference type="NCBI Taxonomy" id="544730"/>
    <lineage>
        <taxon>Eukaryota</taxon>
        <taxon>Viridiplantae</taxon>
        <taxon>Streptophyta</taxon>
        <taxon>Embryophyta</taxon>
        <taxon>Tracheophyta</taxon>
        <taxon>Spermatophyta</taxon>
        <taxon>Magnoliopsida</taxon>
        <taxon>Liliopsida</taxon>
        <taxon>Poales</taxon>
        <taxon>Cyperaceae</taxon>
        <taxon>Cyperoideae</taxon>
        <taxon>Cariceae</taxon>
        <taxon>Carex</taxon>
        <taxon>Carex subgen. Euthyceras</taxon>
    </lineage>
</organism>
<dbReference type="InterPro" id="IPR022742">
    <property type="entry name" value="Hydrolase_4"/>
</dbReference>
<name>A0A833V3Z2_9POAL</name>
<dbReference type="OrthoDB" id="9988524at2759"/>
<reference evidence="2" key="1">
    <citation type="submission" date="2020-01" db="EMBL/GenBank/DDBJ databases">
        <title>Genome sequence of Kobresia littledalei, the first chromosome-level genome in the family Cyperaceae.</title>
        <authorList>
            <person name="Qu G."/>
        </authorList>
    </citation>
    <scope>NUCLEOTIDE SEQUENCE</scope>
    <source>
        <strain evidence="2">C.B.Clarke</strain>
        <tissue evidence="2">Leaf</tissue>
    </source>
</reference>
<evidence type="ECO:0000313" key="3">
    <source>
        <dbReference type="Proteomes" id="UP000623129"/>
    </source>
</evidence>
<proteinExistence type="predicted"/>
<evidence type="ECO:0000259" key="1">
    <source>
        <dbReference type="Pfam" id="PF12146"/>
    </source>
</evidence>